<dbReference type="SMART" id="SM00212">
    <property type="entry name" value="UBCc"/>
    <property type="match status" value="1"/>
</dbReference>
<dbReference type="Pfam" id="PF00179">
    <property type="entry name" value="UQ_con"/>
    <property type="match status" value="1"/>
</dbReference>
<dbReference type="FunFam" id="3.30.730.10:FF:000001">
    <property type="entry name" value="Ethylene-responsive transcription factor 2"/>
    <property type="match status" value="1"/>
</dbReference>
<keyword evidence="3" id="KW-0547">Nucleotide-binding</keyword>
<comment type="pathway">
    <text evidence="10">Protein modification.</text>
</comment>
<keyword evidence="16" id="KW-1185">Reference proteome</keyword>
<dbReference type="GO" id="GO:0005524">
    <property type="term" value="F:ATP binding"/>
    <property type="evidence" value="ECO:0007669"/>
    <property type="project" value="UniProtKB-KW"/>
</dbReference>
<keyword evidence="4" id="KW-0833">Ubl conjugation pathway</keyword>
<evidence type="ECO:0000256" key="5">
    <source>
        <dbReference type="ARBA" id="ARBA00022840"/>
    </source>
</evidence>
<dbReference type="PROSITE" id="PS50127">
    <property type="entry name" value="UBC_2"/>
    <property type="match status" value="1"/>
</dbReference>
<evidence type="ECO:0000256" key="12">
    <source>
        <dbReference type="SAM" id="MobiDB-lite"/>
    </source>
</evidence>
<evidence type="ECO:0000256" key="4">
    <source>
        <dbReference type="ARBA" id="ARBA00022786"/>
    </source>
</evidence>
<keyword evidence="7" id="KW-0238">DNA-binding</keyword>
<evidence type="ECO:0000256" key="6">
    <source>
        <dbReference type="ARBA" id="ARBA00023015"/>
    </source>
</evidence>
<evidence type="ECO:0000256" key="1">
    <source>
        <dbReference type="ARBA" id="ARBA00004123"/>
    </source>
</evidence>
<dbReference type="CDD" id="cd00018">
    <property type="entry name" value="AP2"/>
    <property type="match status" value="1"/>
</dbReference>
<dbReference type="GO" id="GO:0006511">
    <property type="term" value="P:ubiquitin-dependent protein catabolic process"/>
    <property type="evidence" value="ECO:0007669"/>
    <property type="project" value="UniProtKB-ARBA"/>
</dbReference>
<feature type="region of interest" description="Disordered" evidence="12">
    <location>
        <begin position="340"/>
        <end position="369"/>
    </location>
</feature>
<evidence type="ECO:0000256" key="7">
    <source>
        <dbReference type="ARBA" id="ARBA00023125"/>
    </source>
</evidence>
<proteinExistence type="predicted"/>
<dbReference type="AlphaFoldDB" id="A0AAV6P399"/>
<dbReference type="Pfam" id="PF00847">
    <property type="entry name" value="AP2"/>
    <property type="match status" value="1"/>
</dbReference>
<comment type="caution">
    <text evidence="15">The sequence shown here is derived from an EMBL/GenBank/DDBJ whole genome shotgun (WGS) entry which is preliminary data.</text>
</comment>
<feature type="domain" description="AP2/ERF" evidence="14">
    <location>
        <begin position="289"/>
        <end position="346"/>
    </location>
</feature>
<dbReference type="InterPro" id="IPR023313">
    <property type="entry name" value="UBQ-conjugating_AS"/>
</dbReference>
<keyword evidence="2" id="KW-0808">Transferase</keyword>
<feature type="domain" description="UBC core" evidence="13">
    <location>
        <begin position="40"/>
        <end position="186"/>
    </location>
</feature>
<dbReference type="PANTHER" id="PTHR24068">
    <property type="entry name" value="UBIQUITIN-CONJUGATING ENZYME E2"/>
    <property type="match status" value="1"/>
</dbReference>
<dbReference type="GO" id="GO:0003677">
    <property type="term" value="F:DNA binding"/>
    <property type="evidence" value="ECO:0007669"/>
    <property type="project" value="UniProtKB-KW"/>
</dbReference>
<dbReference type="EMBL" id="JAGKQH010000002">
    <property type="protein sequence ID" value="KAG6605368.1"/>
    <property type="molecule type" value="Genomic_DNA"/>
</dbReference>
<comment type="subcellular location">
    <subcellularLocation>
        <location evidence="1">Nucleus</location>
    </subcellularLocation>
</comment>
<keyword evidence="5" id="KW-0067">ATP-binding</keyword>
<name>A0AAV6P399_9ROSI</name>
<evidence type="ECO:0000256" key="9">
    <source>
        <dbReference type="ARBA" id="ARBA00023242"/>
    </source>
</evidence>
<evidence type="ECO:0000256" key="8">
    <source>
        <dbReference type="ARBA" id="ARBA00023163"/>
    </source>
</evidence>
<sequence>MVCENYFLQPQNRFFFLRNCKTLHRIQTSQGFLFVFWKFMASKRILKELKDLQKDPPTSCSAGPVAEDMFHWQATIMGPTDSPYSGGVFLVSIHFPPDYPFKPPKVAFRTKVFHPNINSNGSICLDILKEQWSPALTISKVLLSICSLLTDPNPDDPLVPEIAHMYKTDRAKYEGTARSWTQKSNMSVGEMGFFPERRINHRRKPPSSGDSLELQQKLVRIIVTDADATDSSSDDEMVSGSTKGIRRQVREIPIGCYSVFYGSSESPVPAISKKRSTRSQSSKSFHRNKFRGVRQRPWGRWAAEIRDPTRRKRIWLGTFNTAEEAAAVYDRAALKLHGPNAETNFPDEGEVSTAAKGGNKQEDGLKSPKTTAVWSPASVLHYDGALPLIDEMFCREIDEFEFNMEAVARLPAARRQCGGEEDFGEVELDLDYFLVDVL</sequence>
<keyword evidence="9" id="KW-0539">Nucleus</keyword>
<evidence type="ECO:0000313" key="16">
    <source>
        <dbReference type="Proteomes" id="UP000685013"/>
    </source>
</evidence>
<keyword evidence="6" id="KW-0805">Transcription regulation</keyword>
<evidence type="ECO:0000256" key="2">
    <source>
        <dbReference type="ARBA" id="ARBA00022679"/>
    </source>
</evidence>
<evidence type="ECO:0000313" key="15">
    <source>
        <dbReference type="EMBL" id="KAG6605368.1"/>
    </source>
</evidence>
<evidence type="ECO:0000256" key="11">
    <source>
        <dbReference type="PROSITE-ProRule" id="PRU10133"/>
    </source>
</evidence>
<dbReference type="InterPro" id="IPR000608">
    <property type="entry name" value="UBC"/>
</dbReference>
<dbReference type="CDD" id="cd23792">
    <property type="entry name" value="UBCc_UBE2D"/>
    <property type="match status" value="1"/>
</dbReference>
<dbReference type="SMART" id="SM00380">
    <property type="entry name" value="AP2"/>
    <property type="match status" value="1"/>
</dbReference>
<feature type="active site" description="Glycyl thioester intermediate" evidence="11">
    <location>
        <position position="124"/>
    </location>
</feature>
<evidence type="ECO:0000259" key="13">
    <source>
        <dbReference type="PROSITE" id="PS50127"/>
    </source>
</evidence>
<dbReference type="PROSITE" id="PS00183">
    <property type="entry name" value="UBC_1"/>
    <property type="match status" value="1"/>
</dbReference>
<gene>
    <name evidence="15" type="ORF">SDJN03_02685</name>
</gene>
<dbReference type="GO" id="GO:0005634">
    <property type="term" value="C:nucleus"/>
    <property type="evidence" value="ECO:0007669"/>
    <property type="project" value="UniProtKB-SubCell"/>
</dbReference>
<dbReference type="Proteomes" id="UP000685013">
    <property type="component" value="Chromosome 2"/>
</dbReference>
<protein>
    <submittedName>
        <fullName evidence="15">Uncharacterized protein</fullName>
    </submittedName>
</protein>
<feature type="region of interest" description="Disordered" evidence="12">
    <location>
        <begin position="267"/>
        <end position="289"/>
    </location>
</feature>
<evidence type="ECO:0000256" key="3">
    <source>
        <dbReference type="ARBA" id="ARBA00022741"/>
    </source>
</evidence>
<reference evidence="15 16" key="1">
    <citation type="journal article" date="2021" name="Hortic Res">
        <title>The domestication of Cucurbita argyrosperma as revealed by the genome of its wild relative.</title>
        <authorList>
            <person name="Barrera-Redondo J."/>
            <person name="Sanchez-de la Vega G."/>
            <person name="Aguirre-Liguori J.A."/>
            <person name="Castellanos-Morales G."/>
            <person name="Gutierrez-Guerrero Y.T."/>
            <person name="Aguirre-Dugua X."/>
            <person name="Aguirre-Planter E."/>
            <person name="Tenaillon M.I."/>
            <person name="Lira-Saade R."/>
            <person name="Eguiarte L.E."/>
        </authorList>
    </citation>
    <scope>NUCLEOTIDE SEQUENCE [LARGE SCALE GENOMIC DNA]</scope>
    <source>
        <strain evidence="15">JBR-2021</strain>
    </source>
</reference>
<evidence type="ECO:0000259" key="14">
    <source>
        <dbReference type="PROSITE" id="PS51032"/>
    </source>
</evidence>
<keyword evidence="8" id="KW-0804">Transcription</keyword>
<feature type="non-terminal residue" evidence="15">
    <location>
        <position position="1"/>
    </location>
</feature>
<dbReference type="InterPro" id="IPR001471">
    <property type="entry name" value="AP2/ERF_dom"/>
</dbReference>
<dbReference type="PROSITE" id="PS51032">
    <property type="entry name" value="AP2_ERF"/>
    <property type="match status" value="1"/>
</dbReference>
<dbReference type="FunFam" id="3.10.110.10:FF:000001">
    <property type="entry name" value="Ubiquitin-conjugating enzyme 28, E2"/>
    <property type="match status" value="1"/>
</dbReference>
<evidence type="ECO:0000256" key="10">
    <source>
        <dbReference type="ARBA" id="ARBA00043952"/>
    </source>
</evidence>
<organism evidence="15 16">
    <name type="scientific">Cucurbita argyrosperma subsp. sororia</name>
    <dbReference type="NCBI Taxonomy" id="37648"/>
    <lineage>
        <taxon>Eukaryota</taxon>
        <taxon>Viridiplantae</taxon>
        <taxon>Streptophyta</taxon>
        <taxon>Embryophyta</taxon>
        <taxon>Tracheophyta</taxon>
        <taxon>Spermatophyta</taxon>
        <taxon>Magnoliopsida</taxon>
        <taxon>eudicotyledons</taxon>
        <taxon>Gunneridae</taxon>
        <taxon>Pentapetalae</taxon>
        <taxon>rosids</taxon>
        <taxon>fabids</taxon>
        <taxon>Cucurbitales</taxon>
        <taxon>Cucurbitaceae</taxon>
        <taxon>Cucurbiteae</taxon>
        <taxon>Cucurbita</taxon>
    </lineage>
</organism>
<accession>A0AAV6P399</accession>
<dbReference type="GO" id="GO:0004842">
    <property type="term" value="F:ubiquitin-protein transferase activity"/>
    <property type="evidence" value="ECO:0007669"/>
    <property type="project" value="UniProtKB-ARBA"/>
</dbReference>
<dbReference type="GO" id="GO:0003700">
    <property type="term" value="F:DNA-binding transcription factor activity"/>
    <property type="evidence" value="ECO:0007669"/>
    <property type="project" value="InterPro"/>
</dbReference>